<proteinExistence type="predicted"/>
<evidence type="ECO:0000259" key="1">
    <source>
        <dbReference type="Pfam" id="PF20068"/>
    </source>
</evidence>
<evidence type="ECO:0000313" key="2">
    <source>
        <dbReference type="EMBL" id="QQD17747.1"/>
    </source>
</evidence>
<dbReference type="KEGG" id="snan:I6N98_15595"/>
<dbReference type="NCBIfam" id="TIGR04354">
    <property type="entry name" value="amphi-Trp"/>
    <property type="match status" value="1"/>
</dbReference>
<reference evidence="2 3" key="1">
    <citation type="submission" date="2020-12" db="EMBL/GenBank/DDBJ databases">
        <authorList>
            <person name="Shan Y."/>
        </authorList>
    </citation>
    <scope>NUCLEOTIDE SEQUENCE [LARGE SCALE GENOMIC DNA]</scope>
    <source>
        <strain evidence="3">csc3.9</strain>
    </source>
</reference>
<organism evidence="2 3">
    <name type="scientific">Spongiibacter nanhainus</name>
    <dbReference type="NCBI Taxonomy" id="2794344"/>
    <lineage>
        <taxon>Bacteria</taxon>
        <taxon>Pseudomonadati</taxon>
        <taxon>Pseudomonadota</taxon>
        <taxon>Gammaproteobacteria</taxon>
        <taxon>Cellvibrionales</taxon>
        <taxon>Spongiibacteraceae</taxon>
        <taxon>Spongiibacter</taxon>
    </lineage>
</organism>
<accession>A0A7T4R010</accession>
<dbReference type="InterPro" id="IPR027598">
    <property type="entry name" value="Amphi-Trp_dom"/>
</dbReference>
<feature type="domain" description="Amphi-Trp" evidence="1">
    <location>
        <begin position="3"/>
        <end position="83"/>
    </location>
</feature>
<dbReference type="RefSeq" id="WP_198569246.1">
    <property type="nucleotide sequence ID" value="NZ_CP066167.1"/>
</dbReference>
<sequence length="90" mass="10313">MRQPKTTFRHDSLQDRETIQEFLNALIKGLDKGELLFSDEDGKIEMHPEGLLNLKVTASQDDNRHRVDVRISWQVAGDTEHKSIVKVNGD</sequence>
<dbReference type="Pfam" id="PF20068">
    <property type="entry name" value="Amphi-Trp"/>
    <property type="match status" value="1"/>
</dbReference>
<protein>
    <submittedName>
        <fullName evidence="2">Amphi-Trp domain-containing protein</fullName>
    </submittedName>
</protein>
<dbReference type="Proteomes" id="UP000596063">
    <property type="component" value="Chromosome"/>
</dbReference>
<keyword evidence="3" id="KW-1185">Reference proteome</keyword>
<dbReference type="EMBL" id="CP066167">
    <property type="protein sequence ID" value="QQD17747.1"/>
    <property type="molecule type" value="Genomic_DNA"/>
</dbReference>
<gene>
    <name evidence="2" type="ORF">I6N98_15595</name>
</gene>
<name>A0A7T4R010_9GAMM</name>
<dbReference type="AlphaFoldDB" id="A0A7T4R010"/>
<evidence type="ECO:0000313" key="3">
    <source>
        <dbReference type="Proteomes" id="UP000596063"/>
    </source>
</evidence>